<dbReference type="Proteomes" id="UP000307244">
    <property type="component" value="Unassembled WGS sequence"/>
</dbReference>
<feature type="signal peptide" evidence="1">
    <location>
        <begin position="1"/>
        <end position="21"/>
    </location>
</feature>
<dbReference type="InterPro" id="IPR019847">
    <property type="entry name" value="Gliding_motility_assoc_GldN"/>
</dbReference>
<name>A0A4U1CJ25_9SPHI</name>
<gene>
    <name evidence="2" type="primary">gldN</name>
    <name evidence="2" type="ORF">FA047_09255</name>
</gene>
<keyword evidence="1" id="KW-0732">Signal</keyword>
<evidence type="ECO:0000313" key="2">
    <source>
        <dbReference type="EMBL" id="TKC07423.1"/>
    </source>
</evidence>
<keyword evidence="3" id="KW-1185">Reference proteome</keyword>
<proteinExistence type="predicted"/>
<evidence type="ECO:0000313" key="3">
    <source>
        <dbReference type="Proteomes" id="UP000307244"/>
    </source>
</evidence>
<dbReference type="OrthoDB" id="1141916at2"/>
<comment type="caution">
    <text evidence="2">The sequence shown here is derived from an EMBL/GenBank/DDBJ whole genome shotgun (WGS) entry which is preliminary data.</text>
</comment>
<dbReference type="RefSeq" id="WP_136835703.1">
    <property type="nucleotide sequence ID" value="NZ_SWBQ01000002.1"/>
</dbReference>
<dbReference type="AlphaFoldDB" id="A0A4U1CJ25"/>
<accession>A0A4U1CJ25</accession>
<sequence>MKNILGAIVLVLLGMSSYGQNTVTPVKAVAVDSLKKTKIKTPPRDGFVVRKEVDSNIMVPYADVREEDVYYAKRIWREIDLRDTINSVLNAADSKLIDVLLEAVKNEELTVYSNKDTTAGKILDDNDSFRIALTAQQALQSAQGVTEGVIDSVSGKIGDPTLRRLRSDEFVKYRIKEDWILDTKRSIFEPRIVGIAPMKQVEGNWQPVFWVYYDDARQLLSTKRLVNPGNDASTLSFDDFFVRRLFSSYVIKETNPGNKNITDMLGLTDPKDPRKLYESERIKKSISDFEQSLWEY</sequence>
<reference evidence="2" key="1">
    <citation type="submission" date="2019-04" db="EMBL/GenBank/DDBJ databases">
        <title>Pedobacter sp. RP-3-15 sp. nov., isolated from Arctic soil.</title>
        <authorList>
            <person name="Dahal R.H."/>
            <person name="Kim D.-U."/>
        </authorList>
    </citation>
    <scope>NUCLEOTIDE SEQUENCE [LARGE SCALE GENOMIC DNA]</scope>
    <source>
        <strain evidence="2">RP-3-15</strain>
    </source>
</reference>
<dbReference type="Pfam" id="PF19841">
    <property type="entry name" value="GldN"/>
    <property type="match status" value="1"/>
</dbReference>
<organism evidence="2 3">
    <name type="scientific">Pedobacter frigoris</name>
    <dbReference type="NCBI Taxonomy" id="2571272"/>
    <lineage>
        <taxon>Bacteria</taxon>
        <taxon>Pseudomonadati</taxon>
        <taxon>Bacteroidota</taxon>
        <taxon>Sphingobacteriia</taxon>
        <taxon>Sphingobacteriales</taxon>
        <taxon>Sphingobacteriaceae</taxon>
        <taxon>Pedobacter</taxon>
    </lineage>
</organism>
<evidence type="ECO:0000256" key="1">
    <source>
        <dbReference type="SAM" id="SignalP"/>
    </source>
</evidence>
<dbReference type="EMBL" id="SWBQ01000002">
    <property type="protein sequence ID" value="TKC07423.1"/>
    <property type="molecule type" value="Genomic_DNA"/>
</dbReference>
<protein>
    <submittedName>
        <fullName evidence="2">Gliding motility protein GldN</fullName>
    </submittedName>
</protein>
<feature type="chain" id="PRO_5020349835" evidence="1">
    <location>
        <begin position="22"/>
        <end position="296"/>
    </location>
</feature>
<dbReference type="NCBIfam" id="TIGR03523">
    <property type="entry name" value="GldN"/>
    <property type="match status" value="1"/>
</dbReference>